<feature type="transmembrane region" description="Helical" evidence="8">
    <location>
        <begin position="78"/>
        <end position="96"/>
    </location>
</feature>
<evidence type="ECO:0000256" key="6">
    <source>
        <dbReference type="ARBA" id="ARBA00022989"/>
    </source>
</evidence>
<feature type="transmembrane region" description="Helical" evidence="8">
    <location>
        <begin position="171"/>
        <end position="190"/>
    </location>
</feature>
<dbReference type="GO" id="GO:0015528">
    <property type="term" value="F:lactose:proton symporter activity"/>
    <property type="evidence" value="ECO:0007669"/>
    <property type="project" value="TreeGrafter"/>
</dbReference>
<sequence>MMNPVQSTRSAYIKLSLFVFLFTFTWAASFGLYAIWLGDKAGLDGVEIGTVFAVNGVFAVIIKPVYGYIMDKMGMKKHLLYFVCIVSALMAPFYIWCYLPLLQTHFVSGMIVGALFFSLGWYAGVAAEESYVDRFSRLYDMEFGRIRMWAALGWATASSFSGYLYNISPKINFVISTVSALCMFAVLLTLKVDHFGQEENNVLSKEKIVIGDVFQLLRNKKFWTFSLYIAGVAWMMFIAEQQFSRYFVTFFSTKEEGNAMFGYMSTAQSAAEFFGMMLVPAIINRIGAKQGMLLTGLVISLRLIISGLTNDPLIICLVKPLYGIEIALILVSVFKYIAEHFDKRVNATMYLLGYQAMIYVGSIVVAPPAGYAYQKIGFEHTYLIMGIIALIFTGISAITLSPCYQHKKKRRHPCPRARSHSLK</sequence>
<evidence type="ECO:0000256" key="2">
    <source>
        <dbReference type="ARBA" id="ARBA00022448"/>
    </source>
</evidence>
<feature type="transmembrane region" description="Helical" evidence="8">
    <location>
        <begin position="102"/>
        <end position="125"/>
    </location>
</feature>
<dbReference type="PRINTS" id="PR00174">
    <property type="entry name" value="LACYSMPORT"/>
</dbReference>
<feature type="transmembrane region" description="Helical" evidence="8">
    <location>
        <begin position="146"/>
        <end position="165"/>
    </location>
</feature>
<dbReference type="PROSITE" id="PS50850">
    <property type="entry name" value="MFS"/>
    <property type="match status" value="1"/>
</dbReference>
<dbReference type="GO" id="GO:0005886">
    <property type="term" value="C:plasma membrane"/>
    <property type="evidence" value="ECO:0007669"/>
    <property type="project" value="UniProtKB-SubCell"/>
</dbReference>
<feature type="transmembrane region" description="Helical" evidence="8">
    <location>
        <begin position="48"/>
        <end position="66"/>
    </location>
</feature>
<accession>A0A078LJ78</accession>
<name>A0A078LJ78_CITKO</name>
<evidence type="ECO:0000256" key="5">
    <source>
        <dbReference type="ARBA" id="ARBA00022692"/>
    </source>
</evidence>
<dbReference type="PATRIC" id="fig|545.12.peg.2322"/>
<evidence type="ECO:0000256" key="8">
    <source>
        <dbReference type="SAM" id="Phobius"/>
    </source>
</evidence>
<dbReference type="Gene3D" id="1.20.1250.20">
    <property type="entry name" value="MFS general substrate transporter like domains"/>
    <property type="match status" value="2"/>
</dbReference>
<keyword evidence="6 8" id="KW-1133">Transmembrane helix</keyword>
<gene>
    <name evidence="10" type="primary">lacY_1</name>
    <name evidence="10" type="ORF">BN1086_02304</name>
</gene>
<reference evidence="10" key="1">
    <citation type="submission" date="2014-06" db="EMBL/GenBank/DDBJ databases">
        <authorList>
            <person name="Urmite Genomes Urmite Genomes"/>
        </authorList>
    </citation>
    <scope>NUCLEOTIDE SEQUENCE</scope>
</reference>
<dbReference type="Pfam" id="PF01306">
    <property type="entry name" value="LacY_symp"/>
    <property type="match status" value="1"/>
</dbReference>
<dbReference type="NCBIfam" id="TIGR00882">
    <property type="entry name" value="2A0105"/>
    <property type="match status" value="1"/>
</dbReference>
<feature type="transmembrane region" description="Helical" evidence="8">
    <location>
        <begin position="222"/>
        <end position="239"/>
    </location>
</feature>
<dbReference type="EMBL" id="LK931336">
    <property type="protein sequence ID" value="CDZ84164.1"/>
    <property type="molecule type" value="Genomic_DNA"/>
</dbReference>
<evidence type="ECO:0000256" key="1">
    <source>
        <dbReference type="ARBA" id="ARBA00004429"/>
    </source>
</evidence>
<comment type="subcellular location">
    <subcellularLocation>
        <location evidence="1">Cell inner membrane</location>
        <topology evidence="1">Multi-pass membrane protein</topology>
    </subcellularLocation>
</comment>
<dbReference type="GO" id="GO:0030395">
    <property type="term" value="F:lactose binding"/>
    <property type="evidence" value="ECO:0007669"/>
    <property type="project" value="TreeGrafter"/>
</dbReference>
<dbReference type="InterPro" id="IPR020846">
    <property type="entry name" value="MFS_dom"/>
</dbReference>
<feature type="transmembrane region" description="Helical" evidence="8">
    <location>
        <begin position="321"/>
        <end position="338"/>
    </location>
</feature>
<dbReference type="SUPFAM" id="SSF103473">
    <property type="entry name" value="MFS general substrate transporter"/>
    <property type="match status" value="1"/>
</dbReference>
<dbReference type="PANTHER" id="PTHR23522">
    <property type="entry name" value="BLL5896 PROTEIN"/>
    <property type="match status" value="1"/>
</dbReference>
<feature type="transmembrane region" description="Helical" evidence="8">
    <location>
        <begin position="259"/>
        <end position="279"/>
    </location>
</feature>
<evidence type="ECO:0000256" key="3">
    <source>
        <dbReference type="ARBA" id="ARBA00022475"/>
    </source>
</evidence>
<dbReference type="AlphaFoldDB" id="A0A078LJ78"/>
<evidence type="ECO:0000256" key="4">
    <source>
        <dbReference type="ARBA" id="ARBA00022519"/>
    </source>
</evidence>
<keyword evidence="3" id="KW-1003">Cell membrane</keyword>
<dbReference type="InterPro" id="IPR000576">
    <property type="entry name" value="LacY/RafB_perm_fam"/>
</dbReference>
<dbReference type="InterPro" id="IPR036259">
    <property type="entry name" value="MFS_trans_sf"/>
</dbReference>
<feature type="transmembrane region" description="Helical" evidence="8">
    <location>
        <begin position="291"/>
        <end position="309"/>
    </location>
</feature>
<keyword evidence="2" id="KW-0813">Transport</keyword>
<proteinExistence type="predicted"/>
<evidence type="ECO:0000256" key="7">
    <source>
        <dbReference type="ARBA" id="ARBA00023136"/>
    </source>
</evidence>
<keyword evidence="7 8" id="KW-0472">Membrane</keyword>
<feature type="domain" description="Major facilitator superfamily (MFS) profile" evidence="9">
    <location>
        <begin position="226"/>
        <end position="423"/>
    </location>
</feature>
<dbReference type="PANTHER" id="PTHR23522:SF10">
    <property type="entry name" value="3-PHENYLPROPIONIC ACID TRANSPORTER-RELATED"/>
    <property type="match status" value="1"/>
</dbReference>
<feature type="transmembrane region" description="Helical" evidence="8">
    <location>
        <begin position="12"/>
        <end position="36"/>
    </location>
</feature>
<evidence type="ECO:0000259" key="9">
    <source>
        <dbReference type="PROSITE" id="PS50850"/>
    </source>
</evidence>
<keyword evidence="4" id="KW-0997">Cell inner membrane</keyword>
<feature type="transmembrane region" description="Helical" evidence="8">
    <location>
        <begin position="382"/>
        <end position="401"/>
    </location>
</feature>
<keyword evidence="5 8" id="KW-0812">Transmembrane</keyword>
<protein>
    <submittedName>
        <fullName evidence="10">Lactose permease</fullName>
    </submittedName>
</protein>
<feature type="transmembrane region" description="Helical" evidence="8">
    <location>
        <begin position="350"/>
        <end position="370"/>
    </location>
</feature>
<organism evidence="10">
    <name type="scientific">Citrobacter koseri</name>
    <name type="common">Citrobacter diversus</name>
    <dbReference type="NCBI Taxonomy" id="545"/>
    <lineage>
        <taxon>Bacteria</taxon>
        <taxon>Pseudomonadati</taxon>
        <taxon>Pseudomonadota</taxon>
        <taxon>Gammaproteobacteria</taxon>
        <taxon>Enterobacterales</taxon>
        <taxon>Enterobacteriaceae</taxon>
        <taxon>Citrobacter</taxon>
    </lineage>
</organism>
<evidence type="ECO:0000313" key="10">
    <source>
        <dbReference type="EMBL" id="CDZ84164.1"/>
    </source>
</evidence>